<dbReference type="InterPro" id="IPR050810">
    <property type="entry name" value="Bact_Secretion_Sys_Channel"/>
</dbReference>
<dbReference type="InterPro" id="IPR011990">
    <property type="entry name" value="TPR-like_helical_dom_sf"/>
</dbReference>
<reference evidence="2" key="1">
    <citation type="journal article" date="2014" name="Front. Microbiol.">
        <title>High frequency of phylogenetically diverse reductive dehalogenase-homologous genes in deep subseafloor sedimentary metagenomes.</title>
        <authorList>
            <person name="Kawai M."/>
            <person name="Futagami T."/>
            <person name="Toyoda A."/>
            <person name="Takaki Y."/>
            <person name="Nishi S."/>
            <person name="Hori S."/>
            <person name="Arai W."/>
            <person name="Tsubouchi T."/>
            <person name="Morono Y."/>
            <person name="Uchiyama I."/>
            <person name="Ito T."/>
            <person name="Fujiyama A."/>
            <person name="Inagaki F."/>
            <person name="Takami H."/>
        </authorList>
    </citation>
    <scope>NUCLEOTIDE SEQUENCE</scope>
    <source>
        <strain evidence="2">Expedition CK06-06</strain>
    </source>
</reference>
<dbReference type="InterPro" id="IPR001775">
    <property type="entry name" value="GspD/PilQ"/>
</dbReference>
<comment type="caution">
    <text evidence="2">The sequence shown here is derived from an EMBL/GenBank/DDBJ whole genome shotgun (WGS) entry which is preliminary data.</text>
</comment>
<feature type="non-terminal residue" evidence="2">
    <location>
        <position position="1"/>
    </location>
</feature>
<dbReference type="PROSITE" id="PS50005">
    <property type="entry name" value="TPR"/>
    <property type="match status" value="1"/>
</dbReference>
<dbReference type="GO" id="GO:0009306">
    <property type="term" value="P:protein secretion"/>
    <property type="evidence" value="ECO:0007669"/>
    <property type="project" value="InterPro"/>
</dbReference>
<dbReference type="PANTHER" id="PTHR30332:SF17">
    <property type="entry name" value="TYPE IV PILIATION SYSTEM PROTEIN DR_0774-RELATED"/>
    <property type="match status" value="1"/>
</dbReference>
<evidence type="ECO:0000313" key="2">
    <source>
        <dbReference type="EMBL" id="GAG36190.1"/>
    </source>
</evidence>
<dbReference type="PANTHER" id="PTHR30332">
    <property type="entry name" value="PROBABLE GENERAL SECRETION PATHWAY PROTEIN D"/>
    <property type="match status" value="1"/>
</dbReference>
<name>X0WZP2_9ZZZZ</name>
<protein>
    <recommendedName>
        <fullName evidence="1">Type II/III secretion system secretin-like domain-containing protein</fullName>
    </recommendedName>
</protein>
<dbReference type="InterPro" id="IPR004846">
    <property type="entry name" value="T2SS/T3SS_dom"/>
</dbReference>
<dbReference type="Pfam" id="PF00263">
    <property type="entry name" value="Secretin"/>
    <property type="match status" value="1"/>
</dbReference>
<gene>
    <name evidence="2" type="ORF">S01H1_63511</name>
</gene>
<sequence>DGYIRMDIHPKDSDATLRTVGSGDGATSLPDETSAEVVTNILVKDGHTIVIGGLFRDTIQTVRTQIPLLGDIPIIGLLFRGKADQIKREEVVILLTPHIIEEPGEVDGEARAEDIRRKRFGAKDGLESISRAKLAEDHYAKAARYYLEGDDESAMKALDMALRLRPSYLEAIRLRERILEETDPDEAKKLERIVLGDIDEEEASMWMRR</sequence>
<dbReference type="InterPro" id="IPR019734">
    <property type="entry name" value="TPR_rpt"/>
</dbReference>
<evidence type="ECO:0000259" key="1">
    <source>
        <dbReference type="Pfam" id="PF00263"/>
    </source>
</evidence>
<accession>X0WZP2</accession>
<dbReference type="AlphaFoldDB" id="X0WZP2"/>
<dbReference type="SUPFAM" id="SSF48452">
    <property type="entry name" value="TPR-like"/>
    <property type="match status" value="1"/>
</dbReference>
<dbReference type="PRINTS" id="PR00811">
    <property type="entry name" value="BCTERIALGSPD"/>
</dbReference>
<organism evidence="2">
    <name type="scientific">marine sediment metagenome</name>
    <dbReference type="NCBI Taxonomy" id="412755"/>
    <lineage>
        <taxon>unclassified sequences</taxon>
        <taxon>metagenomes</taxon>
        <taxon>ecological metagenomes</taxon>
    </lineage>
</organism>
<proteinExistence type="predicted"/>
<dbReference type="GO" id="GO:0015627">
    <property type="term" value="C:type II protein secretion system complex"/>
    <property type="evidence" value="ECO:0007669"/>
    <property type="project" value="TreeGrafter"/>
</dbReference>
<feature type="domain" description="Type II/III secretion system secretin-like" evidence="1">
    <location>
        <begin position="1"/>
        <end position="101"/>
    </location>
</feature>
<dbReference type="EMBL" id="BARS01041806">
    <property type="protein sequence ID" value="GAG36190.1"/>
    <property type="molecule type" value="Genomic_DNA"/>
</dbReference>